<dbReference type="STRING" id="27342.A0A0H2S1S1"/>
<evidence type="ECO:0000313" key="2">
    <source>
        <dbReference type="Proteomes" id="UP000053477"/>
    </source>
</evidence>
<dbReference type="InParanoid" id="A0A0H2S1S1"/>
<gene>
    <name evidence="1" type="ORF">SCHPADRAFT_831864</name>
</gene>
<proteinExistence type="predicted"/>
<reference evidence="1 2" key="1">
    <citation type="submission" date="2015-04" db="EMBL/GenBank/DDBJ databases">
        <title>Complete genome sequence of Schizopora paradoxa KUC8140, a cosmopolitan wood degrader in East Asia.</title>
        <authorList>
            <consortium name="DOE Joint Genome Institute"/>
            <person name="Min B."/>
            <person name="Park H."/>
            <person name="Jang Y."/>
            <person name="Kim J.-J."/>
            <person name="Kim K.H."/>
            <person name="Pangilinan J."/>
            <person name="Lipzen A."/>
            <person name="Riley R."/>
            <person name="Grigoriev I.V."/>
            <person name="Spatafora J.W."/>
            <person name="Choi I.-G."/>
        </authorList>
    </citation>
    <scope>NUCLEOTIDE SEQUENCE [LARGE SCALE GENOMIC DNA]</scope>
    <source>
        <strain evidence="1 2">KUC8140</strain>
    </source>
</reference>
<name>A0A0H2S1S1_9AGAM</name>
<dbReference type="Proteomes" id="UP000053477">
    <property type="component" value="Unassembled WGS sequence"/>
</dbReference>
<dbReference type="OrthoDB" id="3268696at2759"/>
<evidence type="ECO:0000313" key="1">
    <source>
        <dbReference type="EMBL" id="KLO10926.1"/>
    </source>
</evidence>
<sequence length="237" mass="27351">MTAIAIKRLSSTHTSSIESVGLYLLEKGVGFLFGAPRNRLATPFHDVRVCGLGRRWRGYCPDEADYASYRQKCHEVLSIDRVRRALRCGGILWRIAMEHLDANDGIDAPSREAMNEPLWIYNRTTKRPELVEDGLSIDEVRLLIGSYEIKDSIKDKSVFCSYWPPPWIWENSGFFVGYWTPDCEDWFVNTQRKYENGGLALANIEEWKARLKRFGDTKKLRHAIERQCESILTRASS</sequence>
<dbReference type="EMBL" id="KQ086013">
    <property type="protein sequence ID" value="KLO10926.1"/>
    <property type="molecule type" value="Genomic_DNA"/>
</dbReference>
<dbReference type="AlphaFoldDB" id="A0A0H2S1S1"/>
<accession>A0A0H2S1S1</accession>
<keyword evidence="2" id="KW-1185">Reference proteome</keyword>
<protein>
    <submittedName>
        <fullName evidence="1">Uncharacterized protein</fullName>
    </submittedName>
</protein>
<organism evidence="1 2">
    <name type="scientific">Schizopora paradoxa</name>
    <dbReference type="NCBI Taxonomy" id="27342"/>
    <lineage>
        <taxon>Eukaryota</taxon>
        <taxon>Fungi</taxon>
        <taxon>Dikarya</taxon>
        <taxon>Basidiomycota</taxon>
        <taxon>Agaricomycotina</taxon>
        <taxon>Agaricomycetes</taxon>
        <taxon>Hymenochaetales</taxon>
        <taxon>Schizoporaceae</taxon>
        <taxon>Schizopora</taxon>
    </lineage>
</organism>